<comment type="caution">
    <text evidence="1">The sequence shown here is derived from an EMBL/GenBank/DDBJ whole genome shotgun (WGS) entry which is preliminary data.</text>
</comment>
<protein>
    <recommendedName>
        <fullName evidence="3">DNA methylase</fullName>
    </recommendedName>
</protein>
<dbReference type="Gene3D" id="3.40.50.150">
    <property type="entry name" value="Vaccinia Virus protein VP39"/>
    <property type="match status" value="1"/>
</dbReference>
<evidence type="ECO:0000313" key="2">
    <source>
        <dbReference type="Proteomes" id="UP000634476"/>
    </source>
</evidence>
<dbReference type="AlphaFoldDB" id="A0A8J3T8Q5"/>
<gene>
    <name evidence="1" type="ORF">Pta02_81760</name>
</gene>
<evidence type="ECO:0008006" key="3">
    <source>
        <dbReference type="Google" id="ProtNLM"/>
    </source>
</evidence>
<dbReference type="SUPFAM" id="SSF53335">
    <property type="entry name" value="S-adenosyl-L-methionine-dependent methyltransferases"/>
    <property type="match status" value="1"/>
</dbReference>
<organism evidence="1 2">
    <name type="scientific">Planobispora takensis</name>
    <dbReference type="NCBI Taxonomy" id="1367882"/>
    <lineage>
        <taxon>Bacteria</taxon>
        <taxon>Bacillati</taxon>
        <taxon>Actinomycetota</taxon>
        <taxon>Actinomycetes</taxon>
        <taxon>Streptosporangiales</taxon>
        <taxon>Streptosporangiaceae</taxon>
        <taxon>Planobispora</taxon>
    </lineage>
</organism>
<dbReference type="EMBL" id="BOOK01000111">
    <property type="protein sequence ID" value="GII06168.1"/>
    <property type="molecule type" value="Genomic_DNA"/>
</dbReference>
<sequence>MGRPMLLDLCCCAGGATRGYQEAGFQVTGVDIAPQPDYVGEDFHRADAITFVLDHLEEIRSRFAFVHASPPCRGEGAPAKGTNKALGNAHPHLIAPIRAVLERLGLPYVIENVAGAPLRKDLMLCGEMFGLGVLMHRYFEFGGLVVPGPVHPRHRGRVRGWRHGHYYPGPYVAAYGQGGGKATVAEMQQAKAIDWTGNHLALREALPPAYTRYLGAHLMSTLTGTALPVQLPLPGLAMIGAAA</sequence>
<dbReference type="RefSeq" id="WP_203880377.1">
    <property type="nucleotide sequence ID" value="NZ_BOOK01000111.1"/>
</dbReference>
<evidence type="ECO:0000313" key="1">
    <source>
        <dbReference type="EMBL" id="GII06168.1"/>
    </source>
</evidence>
<reference evidence="1" key="1">
    <citation type="submission" date="2021-01" db="EMBL/GenBank/DDBJ databases">
        <title>Whole genome shotgun sequence of Planobispora takensis NBRC 109077.</title>
        <authorList>
            <person name="Komaki H."/>
            <person name="Tamura T."/>
        </authorList>
    </citation>
    <scope>NUCLEOTIDE SEQUENCE</scope>
    <source>
        <strain evidence="1">NBRC 109077</strain>
    </source>
</reference>
<accession>A0A8J3T8Q5</accession>
<proteinExistence type="predicted"/>
<name>A0A8J3T8Q5_9ACTN</name>
<dbReference type="InterPro" id="IPR029063">
    <property type="entry name" value="SAM-dependent_MTases_sf"/>
</dbReference>
<dbReference type="Proteomes" id="UP000634476">
    <property type="component" value="Unassembled WGS sequence"/>
</dbReference>
<keyword evidence="2" id="KW-1185">Reference proteome</keyword>